<dbReference type="SUPFAM" id="SSF51556">
    <property type="entry name" value="Metallo-dependent hydrolases"/>
    <property type="match status" value="1"/>
</dbReference>
<reference evidence="7 8" key="1">
    <citation type="submission" date="2012-05" db="EMBL/GenBank/DDBJ databases">
        <title>Finished chromosome of genome of Chamaesiphon sp. PCC 6605.</title>
        <authorList>
            <consortium name="US DOE Joint Genome Institute"/>
            <person name="Gugger M."/>
            <person name="Coursin T."/>
            <person name="Rippka R."/>
            <person name="Tandeau De Marsac N."/>
            <person name="Huntemann M."/>
            <person name="Wei C.-L."/>
            <person name="Han J."/>
            <person name="Detter J.C."/>
            <person name="Han C."/>
            <person name="Tapia R."/>
            <person name="Chen A."/>
            <person name="Kyrpides N."/>
            <person name="Mavromatis K."/>
            <person name="Markowitz V."/>
            <person name="Szeto E."/>
            <person name="Ivanova N."/>
            <person name="Pagani I."/>
            <person name="Pati A."/>
            <person name="Goodwin L."/>
            <person name="Nordberg H.P."/>
            <person name="Cantor M.N."/>
            <person name="Hua S.X."/>
            <person name="Woyke T."/>
            <person name="Kerfeld C.A."/>
        </authorList>
    </citation>
    <scope>NUCLEOTIDE SEQUENCE [LARGE SCALE GENOMIC DNA]</scope>
    <source>
        <strain evidence="8">ATCC 27169 / PCC 6605</strain>
    </source>
</reference>
<comment type="similarity">
    <text evidence="3">Belongs to the metallo-dependent hydrolases superfamily. DHOase family. Class I DHOase subfamily.</text>
</comment>
<evidence type="ECO:0000313" key="7">
    <source>
        <dbReference type="EMBL" id="AFY92674.1"/>
    </source>
</evidence>
<dbReference type="EMBL" id="CP003600">
    <property type="protein sequence ID" value="AFY92674.1"/>
    <property type="molecule type" value="Genomic_DNA"/>
</dbReference>
<organism evidence="7 8">
    <name type="scientific">Chamaesiphon minutus (strain ATCC 27169 / PCC 6605)</name>
    <dbReference type="NCBI Taxonomy" id="1173020"/>
    <lineage>
        <taxon>Bacteria</taxon>
        <taxon>Bacillati</taxon>
        <taxon>Cyanobacteriota</taxon>
        <taxon>Cyanophyceae</taxon>
        <taxon>Gomontiellales</taxon>
        <taxon>Chamaesiphonaceae</taxon>
        <taxon>Chamaesiphon</taxon>
    </lineage>
</organism>
<evidence type="ECO:0000256" key="3">
    <source>
        <dbReference type="ARBA" id="ARBA00010286"/>
    </source>
</evidence>
<evidence type="ECO:0000259" key="6">
    <source>
        <dbReference type="Pfam" id="PF01979"/>
    </source>
</evidence>
<evidence type="ECO:0000313" key="8">
    <source>
        <dbReference type="Proteomes" id="UP000010366"/>
    </source>
</evidence>
<dbReference type="Proteomes" id="UP000010366">
    <property type="component" value="Chromosome"/>
</dbReference>
<dbReference type="InterPro" id="IPR006680">
    <property type="entry name" value="Amidohydro-rel"/>
</dbReference>
<evidence type="ECO:0000256" key="2">
    <source>
        <dbReference type="ARBA" id="ARBA00002368"/>
    </source>
</evidence>
<dbReference type="AlphaFoldDB" id="K9UEP0"/>
<dbReference type="InterPro" id="IPR032466">
    <property type="entry name" value="Metal_Hydrolase"/>
</dbReference>
<dbReference type="eggNOG" id="COG0044">
    <property type="taxonomic scope" value="Bacteria"/>
</dbReference>
<accession>K9UEP0</accession>
<dbReference type="PANTHER" id="PTHR43668:SF4">
    <property type="entry name" value="ALLANTOINASE"/>
    <property type="match status" value="1"/>
</dbReference>
<dbReference type="InterPro" id="IPR002195">
    <property type="entry name" value="Dihydroorotase_CS"/>
</dbReference>
<proteinExistence type="inferred from homology"/>
<dbReference type="Pfam" id="PF01979">
    <property type="entry name" value="Amidohydro_1"/>
    <property type="match status" value="1"/>
</dbReference>
<comment type="function">
    <text evidence="2">Catalyzes the reversible cyclization of carbamoyl aspartate to dihydroorotate.</text>
</comment>
<comment type="cofactor">
    <cofactor evidence="1">
        <name>Zn(2+)</name>
        <dbReference type="ChEBI" id="CHEBI:29105"/>
    </cofactor>
</comment>
<dbReference type="Gene3D" id="3.20.20.140">
    <property type="entry name" value="Metal-dependent hydrolases"/>
    <property type="match status" value="1"/>
</dbReference>
<dbReference type="GO" id="GO:0046872">
    <property type="term" value="F:metal ion binding"/>
    <property type="evidence" value="ECO:0007669"/>
    <property type="project" value="UniProtKB-KW"/>
</dbReference>
<dbReference type="InterPro" id="IPR050138">
    <property type="entry name" value="DHOase/Allantoinase_Hydrolase"/>
</dbReference>
<sequence length="490" mass="53202">MTASSYNGSSIPWFSMTLSPNTTLSIRNARVLLPDGSFQLADVWVEGGVIREIGPNLARFRTAEASAQAEATPTPTADTVIDAHQLTLLPGVIDPQVHFREPGLEHKEDLTTASRACARGGVTSFLEMPNTKPLTINQTALNDKLTRAAQKSFVNFGFFIGATSENLPDLQTATPTPGIKIFMGSMHGDLLVDEESSLDRIFATGTRLIAVHAEDQARIAQRRKEFAGITDPAIHSVIQDNQAALNATQLALKLSKKYQRRLHILHLSTAEEAELLRQDKPAWVTAEVTPQHLLLNTGDYQKLGSLIQMNPPIRSAHDNEVLWQALQDGVIDFIATDHAPHTLAEKGQANTTNPAAEDASSTTVFLEPAKVPSGMPGVETSLPLMLTQAMQGRCTVAQVSQWMSTAVAKAYGIVGKGAIAPGYDADLVLVDLDNYHPVLREELQTKCGWSPFEGWNLTGWPAVTIVGGQVVYDRGQFNQQVRGRALTFNA</sequence>
<name>K9UEP0_CHAP6</name>
<dbReference type="PATRIC" id="fig|1173020.3.peg.1744"/>
<feature type="domain" description="Amidohydrolase-related" evidence="6">
    <location>
        <begin position="87"/>
        <end position="471"/>
    </location>
</feature>
<dbReference type="STRING" id="1173020.Cha6605_1513"/>
<dbReference type="KEGG" id="cmp:Cha6605_1513"/>
<evidence type="ECO:0000256" key="4">
    <source>
        <dbReference type="ARBA" id="ARBA00022723"/>
    </source>
</evidence>
<dbReference type="CDD" id="cd01318">
    <property type="entry name" value="DHOase_IIb"/>
    <property type="match status" value="1"/>
</dbReference>
<dbReference type="GO" id="GO:0004038">
    <property type="term" value="F:allantoinase activity"/>
    <property type="evidence" value="ECO:0007669"/>
    <property type="project" value="TreeGrafter"/>
</dbReference>
<dbReference type="PANTHER" id="PTHR43668">
    <property type="entry name" value="ALLANTOINASE"/>
    <property type="match status" value="1"/>
</dbReference>
<dbReference type="RefSeq" id="WP_015158851.1">
    <property type="nucleotide sequence ID" value="NC_019697.1"/>
</dbReference>
<keyword evidence="8" id="KW-1185">Reference proteome</keyword>
<protein>
    <submittedName>
        <fullName evidence="7">Dihydroorotase, multifunctional complex type</fullName>
    </submittedName>
</protein>
<keyword evidence="4" id="KW-0479">Metal-binding</keyword>
<dbReference type="GO" id="GO:0006145">
    <property type="term" value="P:purine nucleobase catabolic process"/>
    <property type="evidence" value="ECO:0007669"/>
    <property type="project" value="TreeGrafter"/>
</dbReference>
<gene>
    <name evidence="7" type="ORF">Cha6605_1513</name>
</gene>
<dbReference type="PROSITE" id="PS00483">
    <property type="entry name" value="DIHYDROOROTASE_2"/>
    <property type="match status" value="1"/>
</dbReference>
<dbReference type="InterPro" id="IPR011059">
    <property type="entry name" value="Metal-dep_hydrolase_composite"/>
</dbReference>
<evidence type="ECO:0000256" key="1">
    <source>
        <dbReference type="ARBA" id="ARBA00001947"/>
    </source>
</evidence>
<dbReference type="Gene3D" id="2.30.40.10">
    <property type="entry name" value="Urease, subunit C, domain 1"/>
    <property type="match status" value="1"/>
</dbReference>
<dbReference type="GO" id="GO:0005737">
    <property type="term" value="C:cytoplasm"/>
    <property type="evidence" value="ECO:0007669"/>
    <property type="project" value="TreeGrafter"/>
</dbReference>
<dbReference type="NCBIfam" id="TIGR00857">
    <property type="entry name" value="pyrC_multi"/>
    <property type="match status" value="1"/>
</dbReference>
<dbReference type="NCBIfam" id="NF005751">
    <property type="entry name" value="PRK07575.1"/>
    <property type="match status" value="1"/>
</dbReference>
<evidence type="ECO:0000256" key="5">
    <source>
        <dbReference type="ARBA" id="ARBA00022801"/>
    </source>
</evidence>
<keyword evidence="5" id="KW-0378">Hydrolase</keyword>
<dbReference type="SUPFAM" id="SSF51338">
    <property type="entry name" value="Composite domain of metallo-dependent hydrolases"/>
    <property type="match status" value="1"/>
</dbReference>
<dbReference type="HOGENOM" id="CLU_015572_1_1_3"/>